<dbReference type="Proteomes" id="UP001163115">
    <property type="component" value="Chromosome"/>
</dbReference>
<feature type="transmembrane region" description="Helical" evidence="1">
    <location>
        <begin position="46"/>
        <end position="64"/>
    </location>
</feature>
<feature type="transmembrane region" description="Helical" evidence="1">
    <location>
        <begin position="194"/>
        <end position="215"/>
    </location>
</feature>
<evidence type="ECO:0000256" key="1">
    <source>
        <dbReference type="SAM" id="Phobius"/>
    </source>
</evidence>
<feature type="transmembrane region" description="Helical" evidence="1">
    <location>
        <begin position="162"/>
        <end position="182"/>
    </location>
</feature>
<dbReference type="PANTHER" id="PTHR30590:SF2">
    <property type="entry name" value="INNER MEMBRANE PROTEIN"/>
    <property type="match status" value="1"/>
</dbReference>
<evidence type="ECO:0000313" key="4">
    <source>
        <dbReference type="Proteomes" id="UP001163115"/>
    </source>
</evidence>
<protein>
    <submittedName>
        <fullName evidence="3">DUF418 domain-containing protein</fullName>
    </submittedName>
</protein>
<keyword evidence="1" id="KW-0812">Transmembrane</keyword>
<evidence type="ECO:0000313" key="3">
    <source>
        <dbReference type="EMBL" id="WAJ22660.1"/>
    </source>
</evidence>
<reference evidence="3" key="1">
    <citation type="submission" date="2022-11" db="EMBL/GenBank/DDBJ databases">
        <title>Lacrimispora xylanolytica sy1, complete genome.</title>
        <authorList>
            <person name="Choi S."/>
        </authorList>
    </citation>
    <scope>NUCLEOTIDE SEQUENCE</scope>
    <source>
        <strain evidence="3">Sy1</strain>
    </source>
</reference>
<gene>
    <name evidence="3" type="ORF">OW255_13910</name>
</gene>
<feature type="transmembrane region" description="Helical" evidence="1">
    <location>
        <begin position="20"/>
        <end position="40"/>
    </location>
</feature>
<dbReference type="RefSeq" id="WP_268114399.1">
    <property type="nucleotide sequence ID" value="NZ_CP113524.1"/>
</dbReference>
<feature type="transmembrane region" description="Helical" evidence="1">
    <location>
        <begin position="108"/>
        <end position="124"/>
    </location>
</feature>
<feature type="transmembrane region" description="Helical" evidence="1">
    <location>
        <begin position="265"/>
        <end position="285"/>
    </location>
</feature>
<keyword evidence="1" id="KW-1133">Transmembrane helix</keyword>
<dbReference type="EMBL" id="CP113524">
    <property type="protein sequence ID" value="WAJ22660.1"/>
    <property type="molecule type" value="Genomic_DNA"/>
</dbReference>
<sequence>MSDNITELNIIPRKQRSKRLLALDAARGLAVVGMFVQHFALNQINSFVSGNTMILFILCSGISYSIMSQSMKEHGIEPTTFRSRVLARSVFIDFIGYLILMLNGPFGMVLSAYAMLFILSLALVHYSARTLIILSGVLFLVSPPLMLIGLSLFADTALLGDIAGGPLSALAWAPVFIAGMAIGKMDLYKFKTAIKFVVTGLTILIPFKLIAIFLLPGLRQKFENWLVQFPAYENPPMVDQYAIWPLNTQPIQWQMLFLDSPQSGAAFELLIGLGGTLILLGLLLLIENKLKVVLRPFAAAGRVALTLYVAQFVLVWGTTLIGVDITSIDIGAIPFGDIMVVLFTLLIGWLLAKLPNGPLESAIRRFEGLFYKK</sequence>
<dbReference type="InterPro" id="IPR007349">
    <property type="entry name" value="DUF418"/>
</dbReference>
<feature type="domain" description="DUF418" evidence="2">
    <location>
        <begin position="265"/>
        <end position="366"/>
    </location>
</feature>
<proteinExistence type="predicted"/>
<evidence type="ECO:0000259" key="2">
    <source>
        <dbReference type="Pfam" id="PF04235"/>
    </source>
</evidence>
<keyword evidence="4" id="KW-1185">Reference proteome</keyword>
<dbReference type="PANTHER" id="PTHR30590">
    <property type="entry name" value="INNER MEMBRANE PROTEIN"/>
    <property type="match status" value="1"/>
</dbReference>
<feature type="transmembrane region" description="Helical" evidence="1">
    <location>
        <begin position="131"/>
        <end position="150"/>
    </location>
</feature>
<feature type="transmembrane region" description="Helical" evidence="1">
    <location>
        <begin position="297"/>
        <end position="318"/>
    </location>
</feature>
<accession>A0ABY7A8I0</accession>
<dbReference type="Pfam" id="PF04235">
    <property type="entry name" value="DUF418"/>
    <property type="match status" value="1"/>
</dbReference>
<keyword evidence="1" id="KW-0472">Membrane</keyword>
<organism evidence="3 4">
    <name type="scientific">Lacrimispora xylanolytica</name>
    <dbReference type="NCBI Taxonomy" id="29375"/>
    <lineage>
        <taxon>Bacteria</taxon>
        <taxon>Bacillati</taxon>
        <taxon>Bacillota</taxon>
        <taxon>Clostridia</taxon>
        <taxon>Lachnospirales</taxon>
        <taxon>Lachnospiraceae</taxon>
        <taxon>Lacrimispora</taxon>
    </lineage>
</organism>
<feature type="transmembrane region" description="Helical" evidence="1">
    <location>
        <begin position="85"/>
        <end position="102"/>
    </location>
</feature>
<dbReference type="InterPro" id="IPR052529">
    <property type="entry name" value="Bact_Transport_Assoc"/>
</dbReference>
<name>A0ABY7A8I0_9FIRM</name>
<feature type="transmembrane region" description="Helical" evidence="1">
    <location>
        <begin position="330"/>
        <end position="352"/>
    </location>
</feature>